<sequence>MGRHLLAAAVVVADTALWIGVHHGAVPVWGVAVYALAATSVAALRGRAPLVAFMVALLLAPLGGAAYVLLPWASYRAGRVIVTRAGSAAALGAVIGSLAVRLLTAPPGSHSIGPLISTYLVFVALPLLTGRYLAQHERLVTTLHRHNRRLRAERELLAEQERLRERLRIAREMHDSLGHRLGLLSVQAAALEVSSLPPEREQSVRLLATTARAALTELHELVGALRDPDDADGGGLGVEAIDALVEEFGQAGVPVSLRRQGEPVPLPAAAERAAYRVVQEGLTNAAKHAPGQPVTVGLQWESDALLLTVTNPVAHDDDAGGDGTRAGHGLRGLGERVRPAGGLLDHGRSGGRFRLFAMLPTTREEPAAAEPDHLLLSRERTTAVVGVFAAALLFVLLPASMLAGVL</sequence>
<comment type="catalytic activity">
    <reaction evidence="1">
        <text>ATP + protein L-histidine = ADP + protein N-phospho-L-histidine.</text>
        <dbReference type="EC" id="2.7.13.3"/>
    </reaction>
</comment>
<dbReference type="EMBL" id="BMNT01000006">
    <property type="protein sequence ID" value="GGK73046.1"/>
    <property type="molecule type" value="Genomic_DNA"/>
</dbReference>
<evidence type="ECO:0000256" key="6">
    <source>
        <dbReference type="ARBA" id="ARBA00022777"/>
    </source>
</evidence>
<evidence type="ECO:0000259" key="12">
    <source>
        <dbReference type="Pfam" id="PF07730"/>
    </source>
</evidence>
<feature type="region of interest" description="Disordered" evidence="10">
    <location>
        <begin position="316"/>
        <end position="345"/>
    </location>
</feature>
<feature type="compositionally biased region" description="Gly residues" evidence="10">
    <location>
        <begin position="321"/>
        <end position="332"/>
    </location>
</feature>
<dbReference type="GO" id="GO:0046983">
    <property type="term" value="F:protein dimerization activity"/>
    <property type="evidence" value="ECO:0007669"/>
    <property type="project" value="InterPro"/>
</dbReference>
<reference evidence="13" key="2">
    <citation type="submission" date="2020-09" db="EMBL/GenBank/DDBJ databases">
        <authorList>
            <person name="Sun Q."/>
            <person name="Ohkuma M."/>
        </authorList>
    </citation>
    <scope>NUCLEOTIDE SEQUENCE</scope>
    <source>
        <strain evidence="13">JCM 13064</strain>
    </source>
</reference>
<dbReference type="GO" id="GO:0000155">
    <property type="term" value="F:phosphorelay sensor kinase activity"/>
    <property type="evidence" value="ECO:0007669"/>
    <property type="project" value="InterPro"/>
</dbReference>
<protein>
    <recommendedName>
        <fullName evidence="2">histidine kinase</fullName>
        <ecNumber evidence="2">2.7.13.3</ecNumber>
    </recommendedName>
</protein>
<dbReference type="SUPFAM" id="SSF55874">
    <property type="entry name" value="ATPase domain of HSP90 chaperone/DNA topoisomerase II/histidine kinase"/>
    <property type="match status" value="1"/>
</dbReference>
<evidence type="ECO:0000256" key="3">
    <source>
        <dbReference type="ARBA" id="ARBA00022553"/>
    </source>
</evidence>
<dbReference type="RefSeq" id="WP_189162180.1">
    <property type="nucleotide sequence ID" value="NZ_BMNT01000006.1"/>
</dbReference>
<keyword evidence="5" id="KW-0547">Nucleotide-binding</keyword>
<keyword evidence="11" id="KW-1133">Transmembrane helix</keyword>
<dbReference type="InterPro" id="IPR011712">
    <property type="entry name" value="Sig_transdc_His_kin_sub3_dim/P"/>
</dbReference>
<keyword evidence="11" id="KW-0472">Membrane</keyword>
<feature type="transmembrane region" description="Helical" evidence="11">
    <location>
        <begin position="383"/>
        <end position="405"/>
    </location>
</feature>
<dbReference type="Pfam" id="PF07730">
    <property type="entry name" value="HisKA_3"/>
    <property type="match status" value="1"/>
</dbReference>
<keyword evidence="11" id="KW-0812">Transmembrane</keyword>
<dbReference type="InterPro" id="IPR050482">
    <property type="entry name" value="Sensor_HK_TwoCompSys"/>
</dbReference>
<keyword evidence="9" id="KW-0175">Coiled coil</keyword>
<dbReference type="Gene3D" id="3.30.565.10">
    <property type="entry name" value="Histidine kinase-like ATPase, C-terminal domain"/>
    <property type="match status" value="1"/>
</dbReference>
<evidence type="ECO:0000256" key="8">
    <source>
        <dbReference type="ARBA" id="ARBA00023012"/>
    </source>
</evidence>
<dbReference type="GO" id="GO:0005524">
    <property type="term" value="F:ATP binding"/>
    <property type="evidence" value="ECO:0007669"/>
    <property type="project" value="UniProtKB-KW"/>
</dbReference>
<keyword evidence="14" id="KW-1185">Reference proteome</keyword>
<reference evidence="13" key="1">
    <citation type="journal article" date="2014" name="Int. J. Syst. Evol. Microbiol.">
        <title>Complete genome sequence of Corynebacterium casei LMG S-19264T (=DSM 44701T), isolated from a smear-ripened cheese.</title>
        <authorList>
            <consortium name="US DOE Joint Genome Institute (JGI-PGF)"/>
            <person name="Walter F."/>
            <person name="Albersmeier A."/>
            <person name="Kalinowski J."/>
            <person name="Ruckert C."/>
        </authorList>
    </citation>
    <scope>NUCLEOTIDE SEQUENCE</scope>
    <source>
        <strain evidence="13">JCM 13064</strain>
    </source>
</reference>
<accession>A0A917QWX3</accession>
<dbReference type="PANTHER" id="PTHR24421">
    <property type="entry name" value="NITRATE/NITRITE SENSOR PROTEIN NARX-RELATED"/>
    <property type="match status" value="1"/>
</dbReference>
<keyword evidence="4" id="KW-0808">Transferase</keyword>
<dbReference type="AlphaFoldDB" id="A0A917QWX3"/>
<organism evidence="13 14">
    <name type="scientific">Sphaerisporangium melleum</name>
    <dbReference type="NCBI Taxonomy" id="321316"/>
    <lineage>
        <taxon>Bacteria</taxon>
        <taxon>Bacillati</taxon>
        <taxon>Actinomycetota</taxon>
        <taxon>Actinomycetes</taxon>
        <taxon>Streptosporangiales</taxon>
        <taxon>Streptosporangiaceae</taxon>
        <taxon>Sphaerisporangium</taxon>
    </lineage>
</organism>
<comment type="caution">
    <text evidence="13">The sequence shown here is derived from an EMBL/GenBank/DDBJ whole genome shotgun (WGS) entry which is preliminary data.</text>
</comment>
<gene>
    <name evidence="13" type="ORF">GCM10007964_14850</name>
</gene>
<keyword evidence="6" id="KW-0418">Kinase</keyword>
<keyword evidence="7" id="KW-0067">ATP-binding</keyword>
<evidence type="ECO:0000313" key="14">
    <source>
        <dbReference type="Proteomes" id="UP000645217"/>
    </source>
</evidence>
<proteinExistence type="predicted"/>
<evidence type="ECO:0000256" key="11">
    <source>
        <dbReference type="SAM" id="Phobius"/>
    </source>
</evidence>
<evidence type="ECO:0000256" key="1">
    <source>
        <dbReference type="ARBA" id="ARBA00000085"/>
    </source>
</evidence>
<evidence type="ECO:0000256" key="9">
    <source>
        <dbReference type="SAM" id="Coils"/>
    </source>
</evidence>
<keyword evidence="8" id="KW-0902">Two-component regulatory system</keyword>
<evidence type="ECO:0000313" key="13">
    <source>
        <dbReference type="EMBL" id="GGK73046.1"/>
    </source>
</evidence>
<evidence type="ECO:0000256" key="4">
    <source>
        <dbReference type="ARBA" id="ARBA00022679"/>
    </source>
</evidence>
<feature type="transmembrane region" description="Helical" evidence="11">
    <location>
        <begin position="47"/>
        <end position="69"/>
    </location>
</feature>
<feature type="transmembrane region" description="Helical" evidence="11">
    <location>
        <begin position="112"/>
        <end position="134"/>
    </location>
</feature>
<dbReference type="GO" id="GO:0016020">
    <property type="term" value="C:membrane"/>
    <property type="evidence" value="ECO:0007669"/>
    <property type="project" value="InterPro"/>
</dbReference>
<dbReference type="PANTHER" id="PTHR24421:SF10">
    <property type="entry name" value="NITRATE_NITRITE SENSOR PROTEIN NARQ"/>
    <property type="match status" value="1"/>
</dbReference>
<feature type="domain" description="Signal transduction histidine kinase subgroup 3 dimerisation and phosphoacceptor" evidence="12">
    <location>
        <begin position="165"/>
        <end position="229"/>
    </location>
</feature>
<evidence type="ECO:0000256" key="10">
    <source>
        <dbReference type="SAM" id="MobiDB-lite"/>
    </source>
</evidence>
<dbReference type="Proteomes" id="UP000645217">
    <property type="component" value="Unassembled WGS sequence"/>
</dbReference>
<dbReference type="Gene3D" id="1.20.5.1930">
    <property type="match status" value="1"/>
</dbReference>
<dbReference type="EC" id="2.7.13.3" evidence="2"/>
<dbReference type="InterPro" id="IPR036890">
    <property type="entry name" value="HATPase_C_sf"/>
</dbReference>
<evidence type="ECO:0000256" key="2">
    <source>
        <dbReference type="ARBA" id="ARBA00012438"/>
    </source>
</evidence>
<keyword evidence="3" id="KW-0597">Phosphoprotein</keyword>
<feature type="transmembrane region" description="Helical" evidence="11">
    <location>
        <begin position="81"/>
        <end position="100"/>
    </location>
</feature>
<name>A0A917QWX3_9ACTN</name>
<dbReference type="CDD" id="cd16917">
    <property type="entry name" value="HATPase_UhpB-NarQ-NarX-like"/>
    <property type="match status" value="1"/>
</dbReference>
<feature type="coiled-coil region" evidence="9">
    <location>
        <begin position="143"/>
        <end position="173"/>
    </location>
</feature>
<evidence type="ECO:0000256" key="5">
    <source>
        <dbReference type="ARBA" id="ARBA00022741"/>
    </source>
</evidence>
<evidence type="ECO:0000256" key="7">
    <source>
        <dbReference type="ARBA" id="ARBA00022840"/>
    </source>
</evidence>